<comment type="caution">
    <text evidence="11">The sequence shown here is derived from an EMBL/GenBank/DDBJ whole genome shotgun (WGS) entry which is preliminary data.</text>
</comment>
<feature type="transmembrane region" description="Helical" evidence="8">
    <location>
        <begin position="361"/>
        <end position="381"/>
    </location>
</feature>
<dbReference type="GO" id="GO:0044874">
    <property type="term" value="P:lipoprotein localization to outer membrane"/>
    <property type="evidence" value="ECO:0007669"/>
    <property type="project" value="TreeGrafter"/>
</dbReference>
<dbReference type="EMBL" id="SHAG01000022">
    <property type="protein sequence ID" value="RZO75899.1"/>
    <property type="molecule type" value="Genomic_DNA"/>
</dbReference>
<keyword evidence="7 8" id="KW-0472">Membrane</keyword>
<comment type="subcellular location">
    <subcellularLocation>
        <location evidence="1">Cell membrane</location>
        <topology evidence="1">Multi-pass membrane protein</topology>
    </subcellularLocation>
</comment>
<dbReference type="AlphaFoldDB" id="A0A520S099"/>
<dbReference type="PANTHER" id="PTHR30489">
    <property type="entry name" value="LIPOPROTEIN-RELEASING SYSTEM TRANSMEMBRANE PROTEIN LOLE"/>
    <property type="match status" value="1"/>
</dbReference>
<keyword evidence="6 8" id="KW-1133">Transmembrane helix</keyword>
<evidence type="ECO:0000256" key="8">
    <source>
        <dbReference type="SAM" id="Phobius"/>
    </source>
</evidence>
<keyword evidence="4" id="KW-1003">Cell membrane</keyword>
<dbReference type="Pfam" id="PF02687">
    <property type="entry name" value="FtsX"/>
    <property type="match status" value="1"/>
</dbReference>
<evidence type="ECO:0000256" key="2">
    <source>
        <dbReference type="ARBA" id="ARBA00005236"/>
    </source>
</evidence>
<evidence type="ECO:0000256" key="6">
    <source>
        <dbReference type="ARBA" id="ARBA00022989"/>
    </source>
</evidence>
<evidence type="ECO:0000256" key="4">
    <source>
        <dbReference type="ARBA" id="ARBA00022475"/>
    </source>
</evidence>
<dbReference type="GO" id="GO:0098797">
    <property type="term" value="C:plasma membrane protein complex"/>
    <property type="evidence" value="ECO:0007669"/>
    <property type="project" value="TreeGrafter"/>
</dbReference>
<feature type="transmembrane region" description="Helical" evidence="8">
    <location>
        <begin position="324"/>
        <end position="349"/>
    </location>
</feature>
<proteinExistence type="inferred from homology"/>
<evidence type="ECO:0000256" key="1">
    <source>
        <dbReference type="ARBA" id="ARBA00004651"/>
    </source>
</evidence>
<evidence type="ECO:0000313" key="11">
    <source>
        <dbReference type="EMBL" id="RZO75899.1"/>
    </source>
</evidence>
<feature type="transmembrane region" description="Helical" evidence="8">
    <location>
        <begin position="253"/>
        <end position="278"/>
    </location>
</feature>
<gene>
    <name evidence="11" type="ORF">EVA68_05840</name>
</gene>
<dbReference type="Pfam" id="PF12704">
    <property type="entry name" value="MacB_PCD"/>
    <property type="match status" value="1"/>
</dbReference>
<dbReference type="InterPro" id="IPR051447">
    <property type="entry name" value="Lipoprotein-release_system"/>
</dbReference>
<protein>
    <submittedName>
        <fullName evidence="11">Lipoprotein-releasing ABC transporter permease subunit</fullName>
    </submittedName>
</protein>
<sequence length="395" mass="42604">MMAPFYIGLRFARSRSGNTFLSLITWVSVIGLALGVAALIVVTSVMNGFETELKRRILGAVPHLVVGGLPPDQLLGLGNVVAVSRFASQSALLVNKSESRLVAIYGIDPNLEDRMSIIPNHMVFGSIKELGSTRRGIVLGASLASRLGIAPDGDITIIFPFLGGHNTLEAKVIHTKLVGTFRLDSELDYSLALINVDFFDQITNNSLLSYRLRLDDAFEAPSITQQLTKNDLEVKDWTWEHGDFFKAVKMEKIMMFVLLLLVVAIAGFTIVSSLSMAVKEKKYDIAILRSCGLSTCNVTVIFMVHGALIGVFGVLLGTIVGLPLAYNITGVVSALESIFGGSLLAGTYFDSIPSDLSLNDILMIILASLAISITATVYPAYRAASPNPAEILRHA</sequence>
<keyword evidence="3" id="KW-0813">Transport</keyword>
<evidence type="ECO:0000259" key="10">
    <source>
        <dbReference type="Pfam" id="PF12704"/>
    </source>
</evidence>
<evidence type="ECO:0000256" key="5">
    <source>
        <dbReference type="ARBA" id="ARBA00022692"/>
    </source>
</evidence>
<keyword evidence="5 8" id="KW-0812">Transmembrane</keyword>
<feature type="domain" description="MacB-like periplasmic core" evidence="10">
    <location>
        <begin position="25"/>
        <end position="155"/>
    </location>
</feature>
<feature type="domain" description="ABC3 transporter permease C-terminal" evidence="9">
    <location>
        <begin position="257"/>
        <end position="388"/>
    </location>
</feature>
<dbReference type="InterPro" id="IPR003838">
    <property type="entry name" value="ABC3_permease_C"/>
</dbReference>
<keyword evidence="11" id="KW-0449">Lipoprotein</keyword>
<evidence type="ECO:0000259" key="9">
    <source>
        <dbReference type="Pfam" id="PF02687"/>
    </source>
</evidence>
<feature type="transmembrane region" description="Helical" evidence="8">
    <location>
        <begin position="20"/>
        <end position="46"/>
    </location>
</feature>
<name>A0A520S099_9GAMM</name>
<evidence type="ECO:0000256" key="3">
    <source>
        <dbReference type="ARBA" id="ARBA00022448"/>
    </source>
</evidence>
<evidence type="ECO:0000313" key="12">
    <source>
        <dbReference type="Proteomes" id="UP000316199"/>
    </source>
</evidence>
<dbReference type="InterPro" id="IPR011925">
    <property type="entry name" value="LolCE_TM"/>
</dbReference>
<organism evidence="11 12">
    <name type="scientific">OM182 bacterium</name>
    <dbReference type="NCBI Taxonomy" id="2510334"/>
    <lineage>
        <taxon>Bacteria</taxon>
        <taxon>Pseudomonadati</taxon>
        <taxon>Pseudomonadota</taxon>
        <taxon>Gammaproteobacteria</taxon>
        <taxon>OMG group</taxon>
        <taxon>OM182 clade</taxon>
    </lineage>
</organism>
<feature type="transmembrane region" description="Helical" evidence="8">
    <location>
        <begin position="298"/>
        <end position="317"/>
    </location>
</feature>
<dbReference type="InterPro" id="IPR025857">
    <property type="entry name" value="MacB_PCD"/>
</dbReference>
<dbReference type="NCBIfam" id="TIGR02212">
    <property type="entry name" value="lolCE"/>
    <property type="match status" value="1"/>
</dbReference>
<accession>A0A520S099</accession>
<comment type="similarity">
    <text evidence="2">Belongs to the ABC-4 integral membrane protein family. LolC/E subfamily.</text>
</comment>
<reference evidence="11 12" key="1">
    <citation type="submission" date="2019-02" db="EMBL/GenBank/DDBJ databases">
        <title>Prokaryotic population dynamics and viral predation in marine succession experiment using metagenomics: the confinement effect.</title>
        <authorList>
            <person name="Haro-Moreno J.M."/>
            <person name="Rodriguez-Valera F."/>
            <person name="Lopez-Perez M."/>
        </authorList>
    </citation>
    <scope>NUCLEOTIDE SEQUENCE [LARGE SCALE GENOMIC DNA]</scope>
    <source>
        <strain evidence="11">MED-G157</strain>
    </source>
</reference>
<evidence type="ECO:0000256" key="7">
    <source>
        <dbReference type="ARBA" id="ARBA00023136"/>
    </source>
</evidence>
<dbReference type="PANTHER" id="PTHR30489:SF0">
    <property type="entry name" value="LIPOPROTEIN-RELEASING SYSTEM TRANSMEMBRANE PROTEIN LOLE"/>
    <property type="match status" value="1"/>
</dbReference>
<dbReference type="GO" id="GO:0042953">
    <property type="term" value="P:lipoprotein transport"/>
    <property type="evidence" value="ECO:0007669"/>
    <property type="project" value="InterPro"/>
</dbReference>
<dbReference type="Proteomes" id="UP000316199">
    <property type="component" value="Unassembled WGS sequence"/>
</dbReference>